<proteinExistence type="predicted"/>
<reference evidence="2" key="1">
    <citation type="submission" date="2020-03" db="EMBL/GenBank/DDBJ databases">
        <title>The deep terrestrial virosphere.</title>
        <authorList>
            <person name="Holmfeldt K."/>
            <person name="Nilsson E."/>
            <person name="Simone D."/>
            <person name="Lopez-Fernandez M."/>
            <person name="Wu X."/>
            <person name="de Brujin I."/>
            <person name="Lundin D."/>
            <person name="Andersson A."/>
            <person name="Bertilsson S."/>
            <person name="Dopson M."/>
        </authorList>
    </citation>
    <scope>NUCLEOTIDE SEQUENCE</scope>
    <source>
        <strain evidence="1">MM415A03580</strain>
        <strain evidence="2">MM415B03119</strain>
    </source>
</reference>
<gene>
    <name evidence="1" type="ORF">MM415A03580_0009</name>
    <name evidence="2" type="ORF">MM415B03119_0007</name>
</gene>
<dbReference type="EMBL" id="MT142660">
    <property type="protein sequence ID" value="QJA86805.1"/>
    <property type="molecule type" value="Genomic_DNA"/>
</dbReference>
<dbReference type="EMBL" id="MT141815">
    <property type="protein sequence ID" value="QJA70719.1"/>
    <property type="molecule type" value="Genomic_DNA"/>
</dbReference>
<organism evidence="2">
    <name type="scientific">viral metagenome</name>
    <dbReference type="NCBI Taxonomy" id="1070528"/>
    <lineage>
        <taxon>unclassified sequences</taxon>
        <taxon>metagenomes</taxon>
        <taxon>organismal metagenomes</taxon>
    </lineage>
</organism>
<sequence length="59" mass="7127">MNINKKACRRWMLDYARRTRHHKFTRVSNETFLVLDLKLRNTMRDIVDKHPSRGKTISA</sequence>
<dbReference type="AlphaFoldDB" id="A0A6M3L040"/>
<name>A0A6M3L040_9ZZZZ</name>
<evidence type="ECO:0000313" key="1">
    <source>
        <dbReference type="EMBL" id="QJA70719.1"/>
    </source>
</evidence>
<evidence type="ECO:0000313" key="2">
    <source>
        <dbReference type="EMBL" id="QJA86805.1"/>
    </source>
</evidence>
<accession>A0A6M3L040</accession>
<protein>
    <submittedName>
        <fullName evidence="2">Uncharacterized protein</fullName>
    </submittedName>
</protein>